<sequence>MMMNGDEARKFGEKSLADVQVTDLNSVLKSLRLIHLSTTNQSTYFTIPPLDSLLLPSSTHPPILSLVSPPSAHQPSGSGKTSLVTLIIATALSTTTSNAIILIDPLHHFSIPLLSSTLLRIFSSTSTHPPPSPSAVKEKVRNALHHLHILHPTTFPTLISTLRSLPPYLFTPTAHPSTHRTIHSLILEDTDAFLPTLPSTSTPASASATLSFHLLNLSNMLSCAIITTSRAKSARYLRPAMPMWDRDVRETRVALRKVEATKFGAGLSLDEVERETAESWAVVREGCCEASRVSGAGVQQASTGPPFLINIGVNGVEIKDKEKNK</sequence>
<keyword evidence="2" id="KW-1185">Reference proteome</keyword>
<dbReference type="OrthoDB" id="420422at2759"/>
<gene>
    <name evidence="1" type="ORF">COCHEDRAFT_1139404</name>
</gene>
<evidence type="ECO:0008006" key="3">
    <source>
        <dbReference type="Google" id="ProtNLM"/>
    </source>
</evidence>
<dbReference type="Proteomes" id="UP000016936">
    <property type="component" value="Unassembled WGS sequence"/>
</dbReference>
<name>M2U932_COCH5</name>
<organism evidence="1 2">
    <name type="scientific">Cochliobolus heterostrophus (strain C5 / ATCC 48332 / race O)</name>
    <name type="common">Southern corn leaf blight fungus</name>
    <name type="synonym">Bipolaris maydis</name>
    <dbReference type="NCBI Taxonomy" id="701091"/>
    <lineage>
        <taxon>Eukaryota</taxon>
        <taxon>Fungi</taxon>
        <taxon>Dikarya</taxon>
        <taxon>Ascomycota</taxon>
        <taxon>Pezizomycotina</taxon>
        <taxon>Dothideomycetes</taxon>
        <taxon>Pleosporomycetidae</taxon>
        <taxon>Pleosporales</taxon>
        <taxon>Pleosporineae</taxon>
        <taxon>Pleosporaceae</taxon>
        <taxon>Bipolaris</taxon>
    </lineage>
</organism>
<dbReference type="EMBL" id="KB445578">
    <property type="protein sequence ID" value="EMD90261.1"/>
    <property type="molecule type" value="Genomic_DNA"/>
</dbReference>
<protein>
    <recommendedName>
        <fullName evidence="3">DNA recombination and repair protein Rad51-like C-terminal domain-containing protein</fullName>
    </recommendedName>
</protein>
<dbReference type="STRING" id="701091.M2U932"/>
<dbReference type="InterPro" id="IPR027417">
    <property type="entry name" value="P-loop_NTPase"/>
</dbReference>
<dbReference type="OMA" id="TAFFWQD"/>
<reference evidence="1 2" key="1">
    <citation type="journal article" date="2012" name="PLoS Pathog.">
        <title>Diverse lifestyles and strategies of plant pathogenesis encoded in the genomes of eighteen Dothideomycetes fungi.</title>
        <authorList>
            <person name="Ohm R.A."/>
            <person name="Feau N."/>
            <person name="Henrissat B."/>
            <person name="Schoch C.L."/>
            <person name="Horwitz B.A."/>
            <person name="Barry K.W."/>
            <person name="Condon B.J."/>
            <person name="Copeland A.C."/>
            <person name="Dhillon B."/>
            <person name="Glaser F."/>
            <person name="Hesse C.N."/>
            <person name="Kosti I."/>
            <person name="LaButti K."/>
            <person name="Lindquist E.A."/>
            <person name="Lucas S."/>
            <person name="Salamov A.A."/>
            <person name="Bradshaw R.E."/>
            <person name="Ciuffetti L."/>
            <person name="Hamelin R.C."/>
            <person name="Kema G.H.J."/>
            <person name="Lawrence C."/>
            <person name="Scott J.A."/>
            <person name="Spatafora J.W."/>
            <person name="Turgeon B.G."/>
            <person name="de Wit P.J.G.M."/>
            <person name="Zhong S."/>
            <person name="Goodwin S.B."/>
            <person name="Grigoriev I.V."/>
        </authorList>
    </citation>
    <scope>NUCLEOTIDE SEQUENCE [LARGE SCALE GENOMIC DNA]</scope>
    <source>
        <strain evidence="2">C5 / ATCC 48332 / race O</strain>
    </source>
</reference>
<dbReference type="eggNOG" id="KOG2859">
    <property type="taxonomic scope" value="Eukaryota"/>
</dbReference>
<dbReference type="HOGENOM" id="CLU_963356_0_0_1"/>
<evidence type="ECO:0000313" key="2">
    <source>
        <dbReference type="Proteomes" id="UP000016936"/>
    </source>
</evidence>
<dbReference type="AlphaFoldDB" id="M2U932"/>
<dbReference type="Gene3D" id="3.40.50.300">
    <property type="entry name" value="P-loop containing nucleotide triphosphate hydrolases"/>
    <property type="match status" value="1"/>
</dbReference>
<reference evidence="2" key="2">
    <citation type="journal article" date="2013" name="PLoS Genet.">
        <title>Comparative genome structure, secondary metabolite, and effector coding capacity across Cochliobolus pathogens.</title>
        <authorList>
            <person name="Condon B.J."/>
            <person name="Leng Y."/>
            <person name="Wu D."/>
            <person name="Bushley K.E."/>
            <person name="Ohm R.A."/>
            <person name="Otillar R."/>
            <person name="Martin J."/>
            <person name="Schackwitz W."/>
            <person name="Grimwood J."/>
            <person name="MohdZainudin N."/>
            <person name="Xue C."/>
            <person name="Wang R."/>
            <person name="Manning V.A."/>
            <person name="Dhillon B."/>
            <person name="Tu Z.J."/>
            <person name="Steffenson B.J."/>
            <person name="Salamov A."/>
            <person name="Sun H."/>
            <person name="Lowry S."/>
            <person name="LaButti K."/>
            <person name="Han J."/>
            <person name="Copeland A."/>
            <person name="Lindquist E."/>
            <person name="Barry K."/>
            <person name="Schmutz J."/>
            <person name="Baker S.E."/>
            <person name="Ciuffetti L.M."/>
            <person name="Grigoriev I.V."/>
            <person name="Zhong S."/>
            <person name="Turgeon B.G."/>
        </authorList>
    </citation>
    <scope>NUCLEOTIDE SEQUENCE [LARGE SCALE GENOMIC DNA]</scope>
    <source>
        <strain evidence="2">C5 / ATCC 48332 / race O</strain>
    </source>
</reference>
<evidence type="ECO:0000313" key="1">
    <source>
        <dbReference type="EMBL" id="EMD90261.1"/>
    </source>
</evidence>
<accession>M2U932</accession>
<proteinExistence type="predicted"/>